<proteinExistence type="predicted"/>
<protein>
    <submittedName>
        <fullName evidence="1">Uncharacterized protein</fullName>
    </submittedName>
</protein>
<reference evidence="1" key="1">
    <citation type="submission" date="2014-11" db="EMBL/GenBank/DDBJ databases">
        <authorList>
            <person name="Otto D Thomas"/>
            <person name="Naeem Raeece"/>
        </authorList>
    </citation>
    <scope>NUCLEOTIDE SEQUENCE</scope>
</reference>
<evidence type="ECO:0000313" key="1">
    <source>
        <dbReference type="EMBL" id="CEM17552.1"/>
    </source>
</evidence>
<gene>
    <name evidence="1" type="ORF">Cvel_3678</name>
</gene>
<accession>A0A0G4FT69</accession>
<dbReference type="VEuPathDB" id="CryptoDB:Cvel_3678"/>
<sequence>MPRPVNDDALRATVLVETVRQPPQRQLDSNDCTSVKCLPCLLEIFLTISEENEPISQVIFDSQSLLVVPHTPASWLESAEHALSPSST</sequence>
<name>A0A0G4FT69_9ALVE</name>
<organism evidence="1">
    <name type="scientific">Chromera velia CCMP2878</name>
    <dbReference type="NCBI Taxonomy" id="1169474"/>
    <lineage>
        <taxon>Eukaryota</taxon>
        <taxon>Sar</taxon>
        <taxon>Alveolata</taxon>
        <taxon>Colpodellida</taxon>
        <taxon>Chromeraceae</taxon>
        <taxon>Chromera</taxon>
    </lineage>
</organism>
<dbReference type="AlphaFoldDB" id="A0A0G4FT69"/>
<dbReference type="EMBL" id="CDMZ01000595">
    <property type="protein sequence ID" value="CEM17552.1"/>
    <property type="molecule type" value="Genomic_DNA"/>
</dbReference>